<keyword evidence="3 9" id="KW-0813">Transport</keyword>
<comment type="caution">
    <text evidence="10">The sequence shown here is derived from an EMBL/GenBank/DDBJ whole genome shotgun (WGS) entry which is preliminary data.</text>
</comment>
<dbReference type="InterPro" id="IPR050391">
    <property type="entry name" value="Mito_Metabolite_Transporter"/>
</dbReference>
<dbReference type="PROSITE" id="PS50920">
    <property type="entry name" value="SOLCAR"/>
    <property type="match status" value="1"/>
</dbReference>
<keyword evidence="4 8" id="KW-0812">Transmembrane</keyword>
<keyword evidence="5" id="KW-0677">Repeat</keyword>
<dbReference type="Pfam" id="PF00153">
    <property type="entry name" value="Mito_carr"/>
    <property type="match status" value="1"/>
</dbReference>
<name>A0AAN8SCN7_POLSC</name>
<dbReference type="SUPFAM" id="SSF103506">
    <property type="entry name" value="Mitochondrial carrier"/>
    <property type="match status" value="1"/>
</dbReference>
<evidence type="ECO:0000256" key="8">
    <source>
        <dbReference type="PROSITE-ProRule" id="PRU00282"/>
    </source>
</evidence>
<dbReference type="AlphaFoldDB" id="A0AAN8SCN7"/>
<dbReference type="Proteomes" id="UP001372834">
    <property type="component" value="Unassembled WGS sequence"/>
</dbReference>
<sequence length="126" mass="14467">MFPNIARNAIVNVSEIVCYDLVKSAILERELMENNTLCHFTSAVIAGFFTTVVSSPVDVIKTRYMNSPPGQYSNAIDCALKTAKLEGFTAFYKGFMPSFYRLVTWNIVMWVSYEKLKVFMVFMYNR</sequence>
<gene>
    <name evidence="10" type="primary">UCP3</name>
    <name evidence="10" type="ORF">RUM43_005174</name>
</gene>
<proteinExistence type="inferred from homology"/>
<evidence type="ECO:0000256" key="9">
    <source>
        <dbReference type="RuleBase" id="RU000488"/>
    </source>
</evidence>
<comment type="subcellular location">
    <subcellularLocation>
        <location evidence="1">Membrane</location>
        <topology evidence="1">Multi-pass membrane protein</topology>
    </subcellularLocation>
</comment>
<evidence type="ECO:0000313" key="11">
    <source>
        <dbReference type="Proteomes" id="UP001372834"/>
    </source>
</evidence>
<dbReference type="GO" id="GO:0016020">
    <property type="term" value="C:membrane"/>
    <property type="evidence" value="ECO:0007669"/>
    <property type="project" value="UniProtKB-SubCell"/>
</dbReference>
<protein>
    <submittedName>
        <fullName evidence="10">UBA domain-containing protein 3</fullName>
    </submittedName>
</protein>
<dbReference type="Gene3D" id="1.50.40.10">
    <property type="entry name" value="Mitochondrial carrier domain"/>
    <property type="match status" value="1"/>
</dbReference>
<evidence type="ECO:0000313" key="10">
    <source>
        <dbReference type="EMBL" id="KAK6643664.1"/>
    </source>
</evidence>
<evidence type="ECO:0000256" key="6">
    <source>
        <dbReference type="ARBA" id="ARBA00022989"/>
    </source>
</evidence>
<dbReference type="InterPro" id="IPR018108">
    <property type="entry name" value="MCP_transmembrane"/>
</dbReference>
<accession>A0AAN8SCN7</accession>
<evidence type="ECO:0000256" key="5">
    <source>
        <dbReference type="ARBA" id="ARBA00022737"/>
    </source>
</evidence>
<dbReference type="EMBL" id="JAWJWE010000002">
    <property type="protein sequence ID" value="KAK6643664.1"/>
    <property type="molecule type" value="Genomic_DNA"/>
</dbReference>
<dbReference type="InterPro" id="IPR023395">
    <property type="entry name" value="MCP_dom_sf"/>
</dbReference>
<keyword evidence="7 8" id="KW-0472">Membrane</keyword>
<dbReference type="PANTHER" id="PTHR45618">
    <property type="entry name" value="MITOCHONDRIAL DICARBOXYLATE CARRIER-RELATED"/>
    <property type="match status" value="1"/>
</dbReference>
<evidence type="ECO:0000256" key="4">
    <source>
        <dbReference type="ARBA" id="ARBA00022692"/>
    </source>
</evidence>
<feature type="repeat" description="Solcar" evidence="8">
    <location>
        <begin position="34"/>
        <end position="119"/>
    </location>
</feature>
<comment type="similarity">
    <text evidence="2 9">Belongs to the mitochondrial carrier (TC 2.A.29) family.</text>
</comment>
<reference evidence="10 11" key="1">
    <citation type="submission" date="2023-10" db="EMBL/GenBank/DDBJ databases">
        <title>Genomes of two closely related lineages of the louse Polyplax serrata with different host specificities.</title>
        <authorList>
            <person name="Martinu J."/>
            <person name="Tarabai H."/>
            <person name="Stefka J."/>
            <person name="Hypsa V."/>
        </authorList>
    </citation>
    <scope>NUCLEOTIDE SEQUENCE [LARGE SCALE GENOMIC DNA]</scope>
    <source>
        <strain evidence="10">HR10_N</strain>
    </source>
</reference>
<evidence type="ECO:0000256" key="2">
    <source>
        <dbReference type="ARBA" id="ARBA00006375"/>
    </source>
</evidence>
<evidence type="ECO:0000256" key="7">
    <source>
        <dbReference type="ARBA" id="ARBA00023136"/>
    </source>
</evidence>
<evidence type="ECO:0000256" key="3">
    <source>
        <dbReference type="ARBA" id="ARBA00022448"/>
    </source>
</evidence>
<keyword evidence="6" id="KW-1133">Transmembrane helix</keyword>
<organism evidence="10 11">
    <name type="scientific">Polyplax serrata</name>
    <name type="common">Common mouse louse</name>
    <dbReference type="NCBI Taxonomy" id="468196"/>
    <lineage>
        <taxon>Eukaryota</taxon>
        <taxon>Metazoa</taxon>
        <taxon>Ecdysozoa</taxon>
        <taxon>Arthropoda</taxon>
        <taxon>Hexapoda</taxon>
        <taxon>Insecta</taxon>
        <taxon>Pterygota</taxon>
        <taxon>Neoptera</taxon>
        <taxon>Paraneoptera</taxon>
        <taxon>Psocodea</taxon>
        <taxon>Troctomorpha</taxon>
        <taxon>Phthiraptera</taxon>
        <taxon>Anoplura</taxon>
        <taxon>Polyplacidae</taxon>
        <taxon>Polyplax</taxon>
    </lineage>
</organism>
<evidence type="ECO:0000256" key="1">
    <source>
        <dbReference type="ARBA" id="ARBA00004141"/>
    </source>
</evidence>